<dbReference type="InterPro" id="IPR050195">
    <property type="entry name" value="Primate_lentivir_Gag_pol-like"/>
</dbReference>
<name>A0A851WS13_CORMO</name>
<comment type="caution">
    <text evidence="4">The sequence shown here is derived from an EMBL/GenBank/DDBJ whole genome shotgun (WGS) entry which is preliminary data.</text>
</comment>
<feature type="non-terminal residue" evidence="4">
    <location>
        <position position="130"/>
    </location>
</feature>
<dbReference type="PANTHER" id="PTHR40389">
    <property type="entry name" value="ENDOGENOUS RETROVIRUS GROUP K MEMBER 24 GAG POLYPROTEIN-RELATED"/>
    <property type="match status" value="1"/>
</dbReference>
<evidence type="ECO:0000259" key="3">
    <source>
        <dbReference type="PROSITE" id="PS50158"/>
    </source>
</evidence>
<dbReference type="EMBL" id="WBNF01000321">
    <property type="protein sequence ID" value="NXD57418.1"/>
    <property type="molecule type" value="Genomic_DNA"/>
</dbReference>
<dbReference type="PANTHER" id="PTHR40389:SF3">
    <property type="entry name" value="IGE-BINDING PROTEIN"/>
    <property type="match status" value="1"/>
</dbReference>
<proteinExistence type="predicted"/>
<reference evidence="4" key="1">
    <citation type="submission" date="2019-09" db="EMBL/GenBank/DDBJ databases">
        <title>Bird 10,000 Genomes (B10K) Project - Family phase.</title>
        <authorList>
            <person name="Zhang G."/>
        </authorList>
    </citation>
    <scope>NUCLEOTIDE SEQUENCE</scope>
    <source>
        <strain evidence="4">OUT-0060</strain>
        <tissue evidence="4">Blood</tissue>
    </source>
</reference>
<evidence type="ECO:0000313" key="4">
    <source>
        <dbReference type="EMBL" id="NXD57418.1"/>
    </source>
</evidence>
<dbReference type="GO" id="GO:0008270">
    <property type="term" value="F:zinc ion binding"/>
    <property type="evidence" value="ECO:0007669"/>
    <property type="project" value="UniProtKB-KW"/>
</dbReference>
<dbReference type="AlphaFoldDB" id="A0A851WS13"/>
<accession>A0A851WS13</accession>
<evidence type="ECO:0000256" key="2">
    <source>
        <dbReference type="SAM" id="MobiDB-lite"/>
    </source>
</evidence>
<keyword evidence="1" id="KW-0479">Metal-binding</keyword>
<keyword evidence="1" id="KW-0863">Zinc-finger</keyword>
<dbReference type="Proteomes" id="UP000603793">
    <property type="component" value="Unassembled WGS sequence"/>
</dbReference>
<dbReference type="Gene3D" id="4.10.60.10">
    <property type="entry name" value="Zinc finger, CCHC-type"/>
    <property type="match status" value="1"/>
</dbReference>
<dbReference type="GO" id="GO:0003676">
    <property type="term" value="F:nucleic acid binding"/>
    <property type="evidence" value="ECO:0007669"/>
    <property type="project" value="InterPro"/>
</dbReference>
<dbReference type="SMART" id="SM00343">
    <property type="entry name" value="ZnF_C2HC"/>
    <property type="match status" value="2"/>
</dbReference>
<dbReference type="Pfam" id="PF00098">
    <property type="entry name" value="zf-CCHC"/>
    <property type="match status" value="1"/>
</dbReference>
<dbReference type="InterPro" id="IPR001878">
    <property type="entry name" value="Znf_CCHC"/>
</dbReference>
<organism evidence="4 5">
    <name type="scientific">Corvus moneduloides</name>
    <name type="common">New Caledonian crow</name>
    <dbReference type="NCBI Taxonomy" id="1196302"/>
    <lineage>
        <taxon>Eukaryota</taxon>
        <taxon>Metazoa</taxon>
        <taxon>Chordata</taxon>
        <taxon>Craniata</taxon>
        <taxon>Vertebrata</taxon>
        <taxon>Euteleostomi</taxon>
        <taxon>Archelosauria</taxon>
        <taxon>Archosauria</taxon>
        <taxon>Dinosauria</taxon>
        <taxon>Saurischia</taxon>
        <taxon>Theropoda</taxon>
        <taxon>Coelurosauria</taxon>
        <taxon>Aves</taxon>
        <taxon>Neognathae</taxon>
        <taxon>Neoaves</taxon>
        <taxon>Telluraves</taxon>
        <taxon>Australaves</taxon>
        <taxon>Passeriformes</taxon>
        <taxon>Corvoidea</taxon>
        <taxon>Corvidae</taxon>
        <taxon>Corvus</taxon>
    </lineage>
</organism>
<dbReference type="SUPFAM" id="SSF57756">
    <property type="entry name" value="Retrovirus zinc finger-like domains"/>
    <property type="match status" value="2"/>
</dbReference>
<dbReference type="Pfam" id="PF14787">
    <property type="entry name" value="zf-CCHC_5"/>
    <property type="match status" value="1"/>
</dbReference>
<evidence type="ECO:0000313" key="5">
    <source>
        <dbReference type="Proteomes" id="UP000603793"/>
    </source>
</evidence>
<dbReference type="InterPro" id="IPR036875">
    <property type="entry name" value="Znf_CCHC_sf"/>
</dbReference>
<feature type="domain" description="CCHC-type" evidence="3">
    <location>
        <begin position="18"/>
        <end position="32"/>
    </location>
</feature>
<sequence length="130" mass="14035">MAAALAAMKGPPATSGVCFSCGKPGHLKRDCPAPKRDKPGVTMVSRMCARCRRGPHSPNQCRSKYDSKGHLLQGYQGNWNQGVGRRRHALTRMPQPPLQMPAPQMPALQMPAPQMPASQMSSSSVPQVFA</sequence>
<gene>
    <name evidence="4" type="primary">Ervk9_3</name>
    <name evidence="4" type="ORF">CORMON_R15917</name>
</gene>
<dbReference type="PROSITE" id="PS50158">
    <property type="entry name" value="ZF_CCHC"/>
    <property type="match status" value="1"/>
</dbReference>
<feature type="compositionally biased region" description="Pro residues" evidence="2">
    <location>
        <begin position="94"/>
        <end position="104"/>
    </location>
</feature>
<feature type="region of interest" description="Disordered" evidence="2">
    <location>
        <begin position="92"/>
        <end position="130"/>
    </location>
</feature>
<evidence type="ECO:0000256" key="1">
    <source>
        <dbReference type="PROSITE-ProRule" id="PRU00047"/>
    </source>
</evidence>
<feature type="compositionally biased region" description="Low complexity" evidence="2">
    <location>
        <begin position="105"/>
        <end position="130"/>
    </location>
</feature>
<protein>
    <submittedName>
        <fullName evidence="4">POK9 protein</fullName>
    </submittedName>
</protein>
<feature type="non-terminal residue" evidence="4">
    <location>
        <position position="1"/>
    </location>
</feature>
<keyword evidence="1" id="KW-0862">Zinc</keyword>